<dbReference type="Proteomes" id="UP000807306">
    <property type="component" value="Unassembled WGS sequence"/>
</dbReference>
<dbReference type="AlphaFoldDB" id="A0A9P6EAN3"/>
<evidence type="ECO:0000313" key="1">
    <source>
        <dbReference type="EMBL" id="KAF9525577.1"/>
    </source>
</evidence>
<name>A0A9P6EAN3_9AGAR</name>
<comment type="caution">
    <text evidence="1">The sequence shown here is derived from an EMBL/GenBank/DDBJ whole genome shotgun (WGS) entry which is preliminary data.</text>
</comment>
<dbReference type="EMBL" id="MU157882">
    <property type="protein sequence ID" value="KAF9525577.1"/>
    <property type="molecule type" value="Genomic_DNA"/>
</dbReference>
<sequence>MAFLLIEDIRVGQPIYVYIWEGSKIASIFPNPSYGEGYLGIKKKSGSSPWLGVKRYVQDFDPLVFEIAAKTDDGRFGLRSRDTGKLVTHRGDWVYADGDRYDEYIATPVAKINEEQVYKLVAHTNLIWSPRLVFDTNFTSISAWNCNEDDDINSDQRGYEAYVSFRSAAA</sequence>
<gene>
    <name evidence="1" type="ORF">CPB83DRAFT_859241</name>
</gene>
<reference evidence="1" key="1">
    <citation type="submission" date="2020-11" db="EMBL/GenBank/DDBJ databases">
        <authorList>
            <consortium name="DOE Joint Genome Institute"/>
            <person name="Ahrendt S."/>
            <person name="Riley R."/>
            <person name="Andreopoulos W."/>
            <person name="Labutti K."/>
            <person name="Pangilinan J."/>
            <person name="Ruiz-Duenas F.J."/>
            <person name="Barrasa J.M."/>
            <person name="Sanchez-Garcia M."/>
            <person name="Camarero S."/>
            <person name="Miyauchi S."/>
            <person name="Serrano A."/>
            <person name="Linde D."/>
            <person name="Babiker R."/>
            <person name="Drula E."/>
            <person name="Ayuso-Fernandez I."/>
            <person name="Pacheco R."/>
            <person name="Padilla G."/>
            <person name="Ferreira P."/>
            <person name="Barriuso J."/>
            <person name="Kellner H."/>
            <person name="Castanera R."/>
            <person name="Alfaro M."/>
            <person name="Ramirez L."/>
            <person name="Pisabarro A.G."/>
            <person name="Kuo A."/>
            <person name="Tritt A."/>
            <person name="Lipzen A."/>
            <person name="He G."/>
            <person name="Yan M."/>
            <person name="Ng V."/>
            <person name="Cullen D."/>
            <person name="Martin F."/>
            <person name="Rosso M.-N."/>
            <person name="Henrissat B."/>
            <person name="Hibbett D."/>
            <person name="Martinez A.T."/>
            <person name="Grigoriev I.V."/>
        </authorList>
    </citation>
    <scope>NUCLEOTIDE SEQUENCE</scope>
    <source>
        <strain evidence="1">CBS 506.95</strain>
    </source>
</reference>
<dbReference type="OrthoDB" id="3126671at2759"/>
<accession>A0A9P6EAN3</accession>
<organism evidence="1 2">
    <name type="scientific">Crepidotus variabilis</name>
    <dbReference type="NCBI Taxonomy" id="179855"/>
    <lineage>
        <taxon>Eukaryota</taxon>
        <taxon>Fungi</taxon>
        <taxon>Dikarya</taxon>
        <taxon>Basidiomycota</taxon>
        <taxon>Agaricomycotina</taxon>
        <taxon>Agaricomycetes</taxon>
        <taxon>Agaricomycetidae</taxon>
        <taxon>Agaricales</taxon>
        <taxon>Agaricineae</taxon>
        <taxon>Crepidotaceae</taxon>
        <taxon>Crepidotus</taxon>
    </lineage>
</organism>
<keyword evidence="2" id="KW-1185">Reference proteome</keyword>
<protein>
    <submittedName>
        <fullName evidence="1">Uncharacterized protein</fullName>
    </submittedName>
</protein>
<proteinExistence type="predicted"/>
<evidence type="ECO:0000313" key="2">
    <source>
        <dbReference type="Proteomes" id="UP000807306"/>
    </source>
</evidence>